<dbReference type="AlphaFoldDB" id="M3VF11"/>
<dbReference type="Proteomes" id="UP000035009">
    <property type="component" value="Unassembled WGS sequence"/>
</dbReference>
<proteinExistence type="predicted"/>
<evidence type="ECO:0000313" key="2">
    <source>
        <dbReference type="Proteomes" id="UP000035009"/>
    </source>
</evidence>
<comment type="caution">
    <text evidence="1">The sequence shown here is derived from an EMBL/GenBank/DDBJ whole genome shotgun (WGS) entry which is preliminary data.</text>
</comment>
<dbReference type="eggNOG" id="ENOG5033YSH">
    <property type="taxonomic scope" value="Bacteria"/>
</dbReference>
<keyword evidence="2" id="KW-1185">Reference proteome</keyword>
<name>M3VF11_GORML</name>
<dbReference type="EMBL" id="BAOP01000011">
    <property type="protein sequence ID" value="GAC79699.1"/>
    <property type="molecule type" value="Genomic_DNA"/>
</dbReference>
<sequence>MKTIRCDSANPWPKPRIRLPVDIYTGIRFPSDGLPGPAIELRANQPITGDPWLNITEYTISTRVSWHNLRTGRRGVVVTPTRAHRVTWQAVVRPGTGPVKLTIRQKIGAMAWNPMVNPQYSRCGTTINAW</sequence>
<gene>
    <name evidence="1" type="ORF">GM1_011_01280</name>
</gene>
<protein>
    <submittedName>
        <fullName evidence="1">Uncharacterized protein</fullName>
    </submittedName>
</protein>
<reference evidence="1 2" key="1">
    <citation type="submission" date="2013-02" db="EMBL/GenBank/DDBJ databases">
        <title>Whole genome shotgun sequence of Gordonia malaquae NBRC 108250.</title>
        <authorList>
            <person name="Yoshida I."/>
            <person name="Hosoyama A."/>
            <person name="Tsuchikane K."/>
            <person name="Ando Y."/>
            <person name="Baba S."/>
            <person name="Ohji S."/>
            <person name="Hamada M."/>
            <person name="Tamura T."/>
            <person name="Yamazoe A."/>
            <person name="Yamazaki S."/>
            <person name="Fujita N."/>
        </authorList>
    </citation>
    <scope>NUCLEOTIDE SEQUENCE [LARGE SCALE GENOMIC DNA]</scope>
    <source>
        <strain evidence="1 2">NBRC 108250</strain>
    </source>
</reference>
<dbReference type="STRING" id="410332.SAMN04488550_3234"/>
<accession>M3VF11</accession>
<evidence type="ECO:0000313" key="1">
    <source>
        <dbReference type="EMBL" id="GAC79699.1"/>
    </source>
</evidence>
<organism evidence="1 2">
    <name type="scientific">Gordonia malaquae NBRC 108250</name>
    <dbReference type="NCBI Taxonomy" id="1223542"/>
    <lineage>
        <taxon>Bacteria</taxon>
        <taxon>Bacillati</taxon>
        <taxon>Actinomycetota</taxon>
        <taxon>Actinomycetes</taxon>
        <taxon>Mycobacteriales</taxon>
        <taxon>Gordoniaceae</taxon>
        <taxon>Gordonia</taxon>
    </lineage>
</organism>